<protein>
    <submittedName>
        <fullName evidence="1">Uncharacterized protein</fullName>
    </submittedName>
</protein>
<keyword evidence="2" id="KW-1185">Reference proteome</keyword>
<accession>I0A0Z1</accession>
<reference evidence="1 2" key="2">
    <citation type="journal article" date="2014" name="Extremophiles">
        <title>Analysis of the complete genome of Fervidococcus fontis confirms the distinct phylogenetic position of the order Fervidicoccales and suggests its environmental function.</title>
        <authorList>
            <person name="Lebedinsky A.V."/>
            <person name="Mardanov A.V."/>
            <person name="Kublanov I.V."/>
            <person name="Gumerov V.M."/>
            <person name="Beletsky A.V."/>
            <person name="Perevalova A.A."/>
            <person name="Bidzhieva S.Kh."/>
            <person name="Bonch-Osmolovskaya E.A."/>
            <person name="Skryabin K.G."/>
            <person name="Ravin N.V."/>
        </authorList>
    </citation>
    <scope>NUCLEOTIDE SEQUENCE [LARGE SCALE GENOMIC DNA]</scope>
    <source>
        <strain evidence="2">DSM 19380 / VKM B-2539 / Kam940</strain>
    </source>
</reference>
<proteinExistence type="predicted"/>
<evidence type="ECO:0000313" key="2">
    <source>
        <dbReference type="Proteomes" id="UP000007391"/>
    </source>
</evidence>
<organism evidence="1 2">
    <name type="scientific">Fervidicoccus fontis (strain DSM 19380 / JCM 18336 / VKM B-2539 / Kam940)</name>
    <dbReference type="NCBI Taxonomy" id="1163730"/>
    <lineage>
        <taxon>Archaea</taxon>
        <taxon>Thermoproteota</taxon>
        <taxon>Thermoprotei</taxon>
        <taxon>Fervidicoccales</taxon>
        <taxon>Fervidicoccaceae</taxon>
        <taxon>Fervidicoccus</taxon>
    </lineage>
</organism>
<dbReference type="HOGENOM" id="CLU_3245198_0_0_2"/>
<sequence>MQRGVFTLKSFIEILEEELSRLDWARDLLKNIEEVRVWTFWS</sequence>
<dbReference type="EMBL" id="CP003423">
    <property type="protein sequence ID" value="AFH42648.1"/>
    <property type="molecule type" value="Genomic_DNA"/>
</dbReference>
<evidence type="ECO:0000313" key="1">
    <source>
        <dbReference type="EMBL" id="AFH42648.1"/>
    </source>
</evidence>
<name>I0A0Z1_FERFK</name>
<dbReference type="KEGG" id="ffo:FFONT_0658"/>
<dbReference type="InParanoid" id="I0A0Z1"/>
<dbReference type="AlphaFoldDB" id="I0A0Z1"/>
<gene>
    <name evidence="1" type="ordered locus">FFONT_0658</name>
</gene>
<reference evidence="2" key="1">
    <citation type="submission" date="2012-03" db="EMBL/GenBank/DDBJ databases">
        <title>Fervidicoccus fontis complete genome analysis confirms its distinct phylogenetic position and predicts its environmental function.</title>
        <authorList>
            <person name="Lebedinsky A.V."/>
            <person name="Mardanov A.V."/>
            <person name="Gumerov V.M."/>
            <person name="Beletsky A.V."/>
            <person name="Kublanov I.V."/>
            <person name="Perevalova A.A."/>
            <person name="Bonch-Osmolovskaya E.A."/>
            <person name="Ravin N.V."/>
            <person name="Skryabin K.G."/>
        </authorList>
    </citation>
    <scope>NUCLEOTIDE SEQUENCE [LARGE SCALE GENOMIC DNA]</scope>
    <source>
        <strain evidence="2">DSM 19380 / VKM B-2539 / Kam940</strain>
    </source>
</reference>
<dbReference type="Proteomes" id="UP000007391">
    <property type="component" value="Chromosome"/>
</dbReference>